<protein>
    <submittedName>
        <fullName evidence="1">Uncharacterized protein</fullName>
    </submittedName>
</protein>
<dbReference type="EMBL" id="KV722436">
    <property type="protein sequence ID" value="OCH89046.1"/>
    <property type="molecule type" value="Genomic_DNA"/>
</dbReference>
<gene>
    <name evidence="1" type="ORF">OBBRIDRAFT_41680</name>
</gene>
<organism evidence="1 2">
    <name type="scientific">Obba rivulosa</name>
    <dbReference type="NCBI Taxonomy" id="1052685"/>
    <lineage>
        <taxon>Eukaryota</taxon>
        <taxon>Fungi</taxon>
        <taxon>Dikarya</taxon>
        <taxon>Basidiomycota</taxon>
        <taxon>Agaricomycotina</taxon>
        <taxon>Agaricomycetes</taxon>
        <taxon>Polyporales</taxon>
        <taxon>Gelatoporiaceae</taxon>
        <taxon>Obba</taxon>
    </lineage>
</organism>
<reference evidence="1 2" key="1">
    <citation type="submission" date="2016-07" db="EMBL/GenBank/DDBJ databases">
        <title>Draft genome of the white-rot fungus Obba rivulosa 3A-2.</title>
        <authorList>
            <consortium name="DOE Joint Genome Institute"/>
            <person name="Miettinen O."/>
            <person name="Riley R."/>
            <person name="Acob R."/>
            <person name="Barry K."/>
            <person name="Cullen D."/>
            <person name="De Vries R."/>
            <person name="Hainaut M."/>
            <person name="Hatakka A."/>
            <person name="Henrissat B."/>
            <person name="Hilden K."/>
            <person name="Kuo R."/>
            <person name="Labutti K."/>
            <person name="Lipzen A."/>
            <person name="Makela M.R."/>
            <person name="Sandor L."/>
            <person name="Spatafora J.W."/>
            <person name="Grigoriev I.V."/>
            <person name="Hibbett D.S."/>
        </authorList>
    </citation>
    <scope>NUCLEOTIDE SEQUENCE [LARGE SCALE GENOMIC DNA]</scope>
    <source>
        <strain evidence="1 2">3A-2</strain>
    </source>
</reference>
<accession>A0A8E2AR17</accession>
<sequence>MRALIPRASANLHITSTYVTRKSAVRTAGDITPSCANIPHHDWAAFSVLYMVRRPSKVLFLKHTAQQRQQVQILSAHGCNLGTPRQPRTQRAHAGDLRATSAQCIASSRCLRAGPVRTTTARDRSSVTFAIRRTGCQTRAVFGVSGRCWAHTYAKTCRTGRIESDEDVRSGGGD</sequence>
<name>A0A8E2AR17_9APHY</name>
<proteinExistence type="predicted"/>
<dbReference type="Proteomes" id="UP000250043">
    <property type="component" value="Unassembled WGS sequence"/>
</dbReference>
<dbReference type="AlphaFoldDB" id="A0A8E2AR17"/>
<evidence type="ECO:0000313" key="2">
    <source>
        <dbReference type="Proteomes" id="UP000250043"/>
    </source>
</evidence>
<evidence type="ECO:0000313" key="1">
    <source>
        <dbReference type="EMBL" id="OCH89046.1"/>
    </source>
</evidence>
<keyword evidence="2" id="KW-1185">Reference proteome</keyword>